<dbReference type="Proteomes" id="UP001057375">
    <property type="component" value="Unassembled WGS sequence"/>
</dbReference>
<evidence type="ECO:0000313" key="3">
    <source>
        <dbReference type="Proteomes" id="UP001057375"/>
    </source>
</evidence>
<feature type="compositionally biased region" description="Acidic residues" evidence="1">
    <location>
        <begin position="675"/>
        <end position="687"/>
    </location>
</feature>
<feature type="compositionally biased region" description="Basic and acidic residues" evidence="1">
    <location>
        <begin position="914"/>
        <end position="924"/>
    </location>
</feature>
<gene>
    <name evidence="2" type="ORF">ADUPG1_007329</name>
</gene>
<feature type="compositionally biased region" description="Basic and acidic residues" evidence="1">
    <location>
        <begin position="605"/>
        <end position="617"/>
    </location>
</feature>
<feature type="compositionally biased region" description="Basic and acidic residues" evidence="1">
    <location>
        <begin position="1007"/>
        <end position="1050"/>
    </location>
</feature>
<dbReference type="PANTHER" id="PTHR36812">
    <property type="entry name" value="NEUROFILAMENT TRIPLET M PROTEIN-LIKE PROTEIN"/>
    <property type="match status" value="1"/>
</dbReference>
<feature type="non-terminal residue" evidence="2">
    <location>
        <position position="1"/>
    </location>
</feature>
<proteinExistence type="predicted"/>
<feature type="compositionally biased region" description="Basic and acidic residues" evidence="1">
    <location>
        <begin position="118"/>
        <end position="139"/>
    </location>
</feature>
<comment type="caution">
    <text evidence="2">The sequence shown here is derived from an EMBL/GenBank/DDBJ whole genome shotgun (WGS) entry which is preliminary data.</text>
</comment>
<feature type="region of interest" description="Disordered" evidence="1">
    <location>
        <begin position="1145"/>
        <end position="1178"/>
    </location>
</feature>
<name>A0ABQ5KLN1_9EUKA</name>
<sequence>ITLGNGKKSEKENHFSTWNDPLLEENKNLFKHDSSYFSFFPNLLIPSQHKEFLTKPQRDAITIRILMNSFVDQEIDISVNDIEFLLIADILSDVGNFFQSPSFDNFEGSMENRGNLVDFEKDSSETNESLKERGGKEVDSTDAEYENQISAYDTAAPKVALPWKLVAQHRITGSIKGIYLKMDGNVCASSLTTPHPPVLSLVLSDIRLGSISGFVRAYRQATGLCGGIGSIAMYLSHSEHQKSKELTFRTHSIQTKHSYMFAPVRMKAKYVQFKSKGEKAEIECSGGLDDIVFEFSYREMILLLSIFSNLPKLTVDKKTQIQQRKLKQEDPFHLVEREKQKEEAKTRKVVLEASQLVSGEKAGDIITMYGAFLPFYIKLILYDDSRSVPVPFINTTISFTPIEIFLAKSQGKISGHGYCSFNVFLPSLGVWEPLIEPIDIIIRGGYPSFVAGYGVHGKRVGMSKDPVKLGEDEEEGGMDNSALDITSCWRWKVKIKVSPVFINISPRIVETVLSALSSVVEEELHIAESNAQTDLESKIFKALTKKVLGDDEEEKIIIDEFCIDSDMFLKNRHPEEKPQSVQENIESEEVVLSETSENIQENEEKEEKKQKNKEDAETQKIVGRVRKRFVNQLSSSSIVVLENIIHVCKPHIPEIEKKEELGFDERDLTKKESDEREPEAENELDDDLFSTSTLNVVNHTGLEILGFLETTTAEIVEDSPNLLDENPDASQSQKEKDSKHQEDKEPLPVVIYPETSVLPESSSISQIIIDPPRFSYSSSLFNTIPYLNAHSFTLGSRSAQKEQEIEQSLFLIIGGVCVSIRIHKPFQTIANIPVFSSDSSSSPSSLFISIFPIGRTMCCFLSGTICIRNWLEESVSVAWCPPKGLPKRCQEATMCKDELSIGAGIGIQSSISEDAQHDQSEVRRKMSKQAIATRDQIPAIQSTKIYEPPPTSPSSNQTSEVQQQAQEAKKKKKEKKKKQKEKKKESERKEERKQEGKQLKKQKKEHKSGIKMEKRAQKQDKKEKEFLKTFKGEETIRKEAREEHEKDLHNNLKRIKHGKAPYHADAIIEEEEELEDGEKKSPSIDIDQENTEEEYSMEYVILSDEEDDRLHKLLLKDDVTKLSVEEEKQRIRTLGMEMEERVLREKEEEKRTRKERHRTKSIQKHEKHEAKREEKKKEKLLRKKFKEEEKRKKEEDNIVKEEIKSYISILNQIEMKGESPDIRRRGESSARQIIDREIQMETIVGIPLFPRDSQVGIYINDSSNCILAQDLFQNSMQSILFPDRLNPSCFPLFSKISGSATLSVPCSSLDSMFDAQLIDYPPLSEEDCIINEDKISTLTLPHKKKKILKERANKFKLKEDLANKIRKEQTLASDVKNLVVSAHTESNMTVVDVHRSMVIRNSLPVPMLVFLMCTNQWKEKAEEVDDWEEAAEGEEEEEEEEEDEEEKEEKKGGNAAKQQKKEEKALMKAREKEDKLEMKQRDKERSEEEKLGKEANKDEKKRQKKADKEKKKQEKKDKKKKKKGFIVPPREKLTLQNMRIPIFDQL</sequence>
<feature type="compositionally biased region" description="Acidic residues" evidence="1">
    <location>
        <begin position="1422"/>
        <end position="1447"/>
    </location>
</feature>
<feature type="compositionally biased region" description="Basic and acidic residues" evidence="1">
    <location>
        <begin position="982"/>
        <end position="998"/>
    </location>
</feature>
<feature type="compositionally biased region" description="Basic residues" evidence="1">
    <location>
        <begin position="1153"/>
        <end position="1162"/>
    </location>
</feature>
<feature type="compositionally biased region" description="Basic and acidic residues" evidence="1">
    <location>
        <begin position="1163"/>
        <end position="1177"/>
    </location>
</feature>
<feature type="compositionally biased region" description="Basic and acidic residues" evidence="1">
    <location>
        <begin position="1459"/>
        <end position="1516"/>
    </location>
</feature>
<feature type="compositionally biased region" description="Basic residues" evidence="1">
    <location>
        <begin position="969"/>
        <end position="981"/>
    </location>
</feature>
<feature type="region of interest" description="Disordered" evidence="1">
    <location>
        <begin position="1070"/>
        <end position="1092"/>
    </location>
</feature>
<reference evidence="2" key="1">
    <citation type="submission" date="2022-03" db="EMBL/GenBank/DDBJ databases">
        <title>Draft genome sequence of Aduncisulcus paluster, a free-living microaerophilic Fornicata.</title>
        <authorList>
            <person name="Yuyama I."/>
            <person name="Kume K."/>
            <person name="Tamura T."/>
            <person name="Inagaki Y."/>
            <person name="Hashimoto T."/>
        </authorList>
    </citation>
    <scope>NUCLEOTIDE SEQUENCE</scope>
    <source>
        <strain evidence="2">NY0171</strain>
    </source>
</reference>
<dbReference type="EMBL" id="BQXS01010241">
    <property type="protein sequence ID" value="GKT33409.1"/>
    <property type="molecule type" value="Genomic_DNA"/>
</dbReference>
<feature type="non-terminal residue" evidence="2">
    <location>
        <position position="1546"/>
    </location>
</feature>
<feature type="region of interest" description="Disordered" evidence="1">
    <location>
        <begin position="666"/>
        <end position="687"/>
    </location>
</feature>
<feature type="region of interest" description="Disordered" evidence="1">
    <location>
        <begin position="574"/>
        <end position="617"/>
    </location>
</feature>
<organism evidence="2 3">
    <name type="scientific">Aduncisulcus paluster</name>
    <dbReference type="NCBI Taxonomy" id="2918883"/>
    <lineage>
        <taxon>Eukaryota</taxon>
        <taxon>Metamonada</taxon>
        <taxon>Carpediemonas-like organisms</taxon>
        <taxon>Aduncisulcus</taxon>
    </lineage>
</organism>
<evidence type="ECO:0000313" key="2">
    <source>
        <dbReference type="EMBL" id="GKT33409.1"/>
    </source>
</evidence>
<accession>A0ABQ5KLN1</accession>
<feature type="region of interest" description="Disordered" evidence="1">
    <location>
        <begin position="117"/>
        <end position="141"/>
    </location>
</feature>
<feature type="region of interest" description="Disordered" evidence="1">
    <location>
        <begin position="1422"/>
        <end position="1532"/>
    </location>
</feature>
<feature type="compositionally biased region" description="Low complexity" evidence="1">
    <location>
        <begin position="953"/>
        <end position="966"/>
    </location>
</feature>
<feature type="region of interest" description="Disordered" evidence="1">
    <location>
        <begin position="911"/>
        <end position="1057"/>
    </location>
</feature>
<dbReference type="PANTHER" id="PTHR36812:SF9">
    <property type="entry name" value="MYB-LIKE PROTEIN X ISOFORM X1"/>
    <property type="match status" value="1"/>
</dbReference>
<feature type="compositionally biased region" description="Basic and acidic residues" evidence="1">
    <location>
        <begin position="733"/>
        <end position="746"/>
    </location>
</feature>
<keyword evidence="3" id="KW-1185">Reference proteome</keyword>
<evidence type="ECO:0000256" key="1">
    <source>
        <dbReference type="SAM" id="MobiDB-lite"/>
    </source>
</evidence>
<feature type="region of interest" description="Disordered" evidence="1">
    <location>
        <begin position="720"/>
        <end position="746"/>
    </location>
</feature>
<protein>
    <submittedName>
        <fullName evidence="2">Uncharacterized protein</fullName>
    </submittedName>
</protein>